<dbReference type="Proteomes" id="UP001221898">
    <property type="component" value="Unassembled WGS sequence"/>
</dbReference>
<dbReference type="PANTHER" id="PTHR36130">
    <property type="entry name" value="RIKEN CDNA 4933430I17 GENE"/>
    <property type="match status" value="1"/>
</dbReference>
<feature type="compositionally biased region" description="Basic and acidic residues" evidence="1">
    <location>
        <begin position="113"/>
        <end position="125"/>
    </location>
</feature>
<feature type="compositionally biased region" description="Polar residues" evidence="1">
    <location>
        <begin position="131"/>
        <end position="148"/>
    </location>
</feature>
<evidence type="ECO:0000256" key="1">
    <source>
        <dbReference type="SAM" id="MobiDB-lite"/>
    </source>
</evidence>
<gene>
    <name evidence="2" type="ORF">AAFF_G00130380</name>
</gene>
<feature type="compositionally biased region" description="Polar residues" evidence="1">
    <location>
        <begin position="438"/>
        <end position="448"/>
    </location>
</feature>
<dbReference type="InterPro" id="IPR029134">
    <property type="entry name" value="DUF4647"/>
</dbReference>
<dbReference type="PANTHER" id="PTHR36130:SF1">
    <property type="entry name" value="RIKEN CDNA 4933430I17 GENE"/>
    <property type="match status" value="1"/>
</dbReference>
<sequence>MRCGPLSMGSCSSEILDETHCFWVMCPHPCCWEAEQRVARGIARRIESRTPVRNRALLEEEFPTLKVVNVSEWAKSSKPPKKKLLYRAFSSGSCHSITSQSQLSSHSPNQRDSGVRLEGGRDLHFPELNSAAESPHSTNNKHSQDVKLSQAQISPLDCSSGASYGSVSMVIWMSNPQRVPHSPTHHRRKSPHVAVKDLTCVPSSQLYKIPKPASVKKSRDVKKTERLQLACTQMSSPNGKSYAPETRGELAAVWKRGGIRESELVAEPEAVPRPVPAARGPSACLRNRPAIFHSARERGPPRAPSQHAQYRLDSENGAEGIDWLRLRSQTYLWKKHNLRQDWDRDTPAFPPPQPPQHWAGTHPISKATLHHHHRGALAIGPALCHCVECVEEVRASGGDRAMGSQVKCSTAAISDLPHHSALHQPLSAGNISGRKPNSRNTTGPYNSSLHLMNTALQGSLESEGGTAVRRAVRAQGEF</sequence>
<organism evidence="2 3">
    <name type="scientific">Aldrovandia affinis</name>
    <dbReference type="NCBI Taxonomy" id="143900"/>
    <lineage>
        <taxon>Eukaryota</taxon>
        <taxon>Metazoa</taxon>
        <taxon>Chordata</taxon>
        <taxon>Craniata</taxon>
        <taxon>Vertebrata</taxon>
        <taxon>Euteleostomi</taxon>
        <taxon>Actinopterygii</taxon>
        <taxon>Neopterygii</taxon>
        <taxon>Teleostei</taxon>
        <taxon>Notacanthiformes</taxon>
        <taxon>Halosauridae</taxon>
        <taxon>Aldrovandia</taxon>
    </lineage>
</organism>
<dbReference type="AlphaFoldDB" id="A0AAD7RRE9"/>
<evidence type="ECO:0000313" key="2">
    <source>
        <dbReference type="EMBL" id="KAJ8388805.1"/>
    </source>
</evidence>
<dbReference type="Pfam" id="PF15504">
    <property type="entry name" value="DUF4647"/>
    <property type="match status" value="1"/>
</dbReference>
<comment type="caution">
    <text evidence="2">The sequence shown here is derived from an EMBL/GenBank/DDBJ whole genome shotgun (WGS) entry which is preliminary data.</text>
</comment>
<protein>
    <submittedName>
        <fullName evidence="2">Uncharacterized protein</fullName>
    </submittedName>
</protein>
<name>A0AAD7RRE9_9TELE</name>
<reference evidence="2" key="1">
    <citation type="journal article" date="2023" name="Science">
        <title>Genome structures resolve the early diversification of teleost fishes.</title>
        <authorList>
            <person name="Parey E."/>
            <person name="Louis A."/>
            <person name="Montfort J."/>
            <person name="Bouchez O."/>
            <person name="Roques C."/>
            <person name="Iampietro C."/>
            <person name="Lluch J."/>
            <person name="Castinel A."/>
            <person name="Donnadieu C."/>
            <person name="Desvignes T."/>
            <person name="Floi Bucao C."/>
            <person name="Jouanno E."/>
            <person name="Wen M."/>
            <person name="Mejri S."/>
            <person name="Dirks R."/>
            <person name="Jansen H."/>
            <person name="Henkel C."/>
            <person name="Chen W.J."/>
            <person name="Zahm M."/>
            <person name="Cabau C."/>
            <person name="Klopp C."/>
            <person name="Thompson A.W."/>
            <person name="Robinson-Rechavi M."/>
            <person name="Braasch I."/>
            <person name="Lecointre G."/>
            <person name="Bobe J."/>
            <person name="Postlethwait J.H."/>
            <person name="Berthelot C."/>
            <person name="Roest Crollius H."/>
            <person name="Guiguen Y."/>
        </authorList>
    </citation>
    <scope>NUCLEOTIDE SEQUENCE</scope>
    <source>
        <strain evidence="2">NC1722</strain>
    </source>
</reference>
<accession>A0AAD7RRE9</accession>
<feature type="compositionally biased region" description="Low complexity" evidence="1">
    <location>
        <begin position="97"/>
        <end position="107"/>
    </location>
</feature>
<dbReference type="EMBL" id="JAINUG010000190">
    <property type="protein sequence ID" value="KAJ8388805.1"/>
    <property type="molecule type" value="Genomic_DNA"/>
</dbReference>
<keyword evidence="3" id="KW-1185">Reference proteome</keyword>
<evidence type="ECO:0000313" key="3">
    <source>
        <dbReference type="Proteomes" id="UP001221898"/>
    </source>
</evidence>
<feature type="region of interest" description="Disordered" evidence="1">
    <location>
        <begin position="97"/>
        <end position="148"/>
    </location>
</feature>
<feature type="region of interest" description="Disordered" evidence="1">
    <location>
        <begin position="422"/>
        <end position="448"/>
    </location>
</feature>
<proteinExistence type="predicted"/>